<dbReference type="OrthoDB" id="310895at2759"/>
<feature type="active site" evidence="5">
    <location>
        <position position="255"/>
    </location>
</feature>
<comment type="similarity">
    <text evidence="1 6">Belongs to the aldehyde dehydrogenase family.</text>
</comment>
<proteinExistence type="inferred from homology"/>
<evidence type="ECO:0000256" key="6">
    <source>
        <dbReference type="RuleBase" id="RU003345"/>
    </source>
</evidence>
<evidence type="ECO:0000313" key="9">
    <source>
        <dbReference type="Proteomes" id="UP000799750"/>
    </source>
</evidence>
<dbReference type="Gene3D" id="3.40.309.10">
    <property type="entry name" value="Aldehyde Dehydrogenase, Chain A, domain 2"/>
    <property type="match status" value="1"/>
</dbReference>
<evidence type="ECO:0000256" key="2">
    <source>
        <dbReference type="ARBA" id="ARBA00023002"/>
    </source>
</evidence>
<dbReference type="SUPFAM" id="SSF53720">
    <property type="entry name" value="ALDH-like"/>
    <property type="match status" value="1"/>
</dbReference>
<dbReference type="GO" id="GO:0004029">
    <property type="term" value="F:aldehyde dehydrogenase (NAD+) activity"/>
    <property type="evidence" value="ECO:0007669"/>
    <property type="project" value="UniProtKB-EC"/>
</dbReference>
<name>A0A6A6Q7B2_9PEZI</name>
<dbReference type="InterPro" id="IPR015590">
    <property type="entry name" value="Aldehyde_DH_dom"/>
</dbReference>
<dbReference type="EMBL" id="MU004204">
    <property type="protein sequence ID" value="KAF2488338.1"/>
    <property type="molecule type" value="Genomic_DNA"/>
</dbReference>
<keyword evidence="9" id="KW-1185">Reference proteome</keyword>
<dbReference type="FunFam" id="3.40.605.10:FF:000007">
    <property type="entry name" value="NAD/NADP-dependent betaine aldehyde dehydrogenase"/>
    <property type="match status" value="1"/>
</dbReference>
<dbReference type="InterPro" id="IPR016163">
    <property type="entry name" value="Ald_DH_C"/>
</dbReference>
<dbReference type="PANTHER" id="PTHR11699">
    <property type="entry name" value="ALDEHYDE DEHYDROGENASE-RELATED"/>
    <property type="match status" value="1"/>
</dbReference>
<dbReference type="InterPro" id="IPR029510">
    <property type="entry name" value="Ald_DH_CS_GLU"/>
</dbReference>
<sequence>MSTFKYPIPSGQFIHGEFVKTKGTEKVTLRSAVDDSVIAEELFYANTEDVELAVESAAKAFPEWIGLSPATRGQLLWKYATLIEENAEKLGYLESVLVGKPAFFGGFHEPKSAGDLFRYFAGFCDKHVGEVQPDDQGFLRIVRNEPLGICAAINAFNSPIITFAMKAAPALAAGNVIISKASEFNPFSSLLLGQLAIEAGIPPGVLNILVGAGEAGAALSSHLKIRKISFTGSVATGKKVQVAGTNSNLKRVTLELGGKSPVIVFPDADLGHAAQSGASFMALNGQGCILGTRIYVHEDIAEAYLGALKAMVEHSASTLGSDPHDMTTMSSPLYHPAQHKTVLRFLEQGKKEAETVTGGNSWGEKGLYVEPTIFFKPAKGAEIVSKEIFGPVVVVDTFKTEDEVLLKANDTEYGLGAAVFTKDIDRAIRIANKLEAGTVTVNNQLPFHPTVPFGGYKSSGVGRENGKAVLKEYSQTKSVIIQYSTTA</sequence>
<evidence type="ECO:0000256" key="4">
    <source>
        <dbReference type="ARBA" id="ARBA00049194"/>
    </source>
</evidence>
<gene>
    <name evidence="8" type="ORF">BU16DRAFT_231173</name>
</gene>
<keyword evidence="2 6" id="KW-0560">Oxidoreductase</keyword>
<dbReference type="GO" id="GO:0046394">
    <property type="term" value="P:carboxylic acid biosynthetic process"/>
    <property type="evidence" value="ECO:0007669"/>
    <property type="project" value="UniProtKB-ARBA"/>
</dbReference>
<evidence type="ECO:0000256" key="3">
    <source>
        <dbReference type="ARBA" id="ARBA00024226"/>
    </source>
</evidence>
<dbReference type="EC" id="1.2.1.3" evidence="3"/>
<organism evidence="8 9">
    <name type="scientific">Lophium mytilinum</name>
    <dbReference type="NCBI Taxonomy" id="390894"/>
    <lineage>
        <taxon>Eukaryota</taxon>
        <taxon>Fungi</taxon>
        <taxon>Dikarya</taxon>
        <taxon>Ascomycota</taxon>
        <taxon>Pezizomycotina</taxon>
        <taxon>Dothideomycetes</taxon>
        <taxon>Pleosporomycetidae</taxon>
        <taxon>Mytilinidiales</taxon>
        <taxon>Mytilinidiaceae</taxon>
        <taxon>Lophium</taxon>
    </lineage>
</organism>
<evidence type="ECO:0000259" key="7">
    <source>
        <dbReference type="Pfam" id="PF00171"/>
    </source>
</evidence>
<dbReference type="FunFam" id="3.40.605.10:FF:000026">
    <property type="entry name" value="Aldehyde dehydrogenase, putative"/>
    <property type="match status" value="1"/>
</dbReference>
<evidence type="ECO:0000313" key="8">
    <source>
        <dbReference type="EMBL" id="KAF2488338.1"/>
    </source>
</evidence>
<dbReference type="AlphaFoldDB" id="A0A6A6Q7B2"/>
<dbReference type="InterPro" id="IPR016161">
    <property type="entry name" value="Ald_DH/histidinol_DH"/>
</dbReference>
<dbReference type="Proteomes" id="UP000799750">
    <property type="component" value="Unassembled WGS sequence"/>
</dbReference>
<dbReference type="Pfam" id="PF00171">
    <property type="entry name" value="Aldedh"/>
    <property type="match status" value="1"/>
</dbReference>
<dbReference type="InterPro" id="IPR016162">
    <property type="entry name" value="Ald_DH_N"/>
</dbReference>
<protein>
    <recommendedName>
        <fullName evidence="3">aldehyde dehydrogenase (NAD(+))</fullName>
        <ecNumber evidence="3">1.2.1.3</ecNumber>
    </recommendedName>
</protein>
<dbReference type="PROSITE" id="PS00687">
    <property type="entry name" value="ALDEHYDE_DEHYDR_GLU"/>
    <property type="match status" value="1"/>
</dbReference>
<reference evidence="8" key="1">
    <citation type="journal article" date="2020" name="Stud. Mycol.">
        <title>101 Dothideomycetes genomes: a test case for predicting lifestyles and emergence of pathogens.</title>
        <authorList>
            <person name="Haridas S."/>
            <person name="Albert R."/>
            <person name="Binder M."/>
            <person name="Bloem J."/>
            <person name="Labutti K."/>
            <person name="Salamov A."/>
            <person name="Andreopoulos B."/>
            <person name="Baker S."/>
            <person name="Barry K."/>
            <person name="Bills G."/>
            <person name="Bluhm B."/>
            <person name="Cannon C."/>
            <person name="Castanera R."/>
            <person name="Culley D."/>
            <person name="Daum C."/>
            <person name="Ezra D."/>
            <person name="Gonzalez J."/>
            <person name="Henrissat B."/>
            <person name="Kuo A."/>
            <person name="Liang C."/>
            <person name="Lipzen A."/>
            <person name="Lutzoni F."/>
            <person name="Magnuson J."/>
            <person name="Mondo S."/>
            <person name="Nolan M."/>
            <person name="Ohm R."/>
            <person name="Pangilinan J."/>
            <person name="Park H.-J."/>
            <person name="Ramirez L."/>
            <person name="Alfaro M."/>
            <person name="Sun H."/>
            <person name="Tritt A."/>
            <person name="Yoshinaga Y."/>
            <person name="Zwiers L.-H."/>
            <person name="Turgeon B."/>
            <person name="Goodwin S."/>
            <person name="Spatafora J."/>
            <person name="Crous P."/>
            <person name="Grigoriev I."/>
        </authorList>
    </citation>
    <scope>NUCLEOTIDE SEQUENCE</scope>
    <source>
        <strain evidence="8">CBS 269.34</strain>
    </source>
</reference>
<accession>A0A6A6Q7B2</accession>
<feature type="domain" description="Aldehyde dehydrogenase" evidence="7">
    <location>
        <begin position="19"/>
        <end position="479"/>
    </location>
</feature>
<comment type="catalytic activity">
    <reaction evidence="4">
        <text>an aldehyde + NAD(+) + H2O = a carboxylate + NADH + 2 H(+)</text>
        <dbReference type="Rhea" id="RHEA:16185"/>
        <dbReference type="ChEBI" id="CHEBI:15377"/>
        <dbReference type="ChEBI" id="CHEBI:15378"/>
        <dbReference type="ChEBI" id="CHEBI:17478"/>
        <dbReference type="ChEBI" id="CHEBI:29067"/>
        <dbReference type="ChEBI" id="CHEBI:57540"/>
        <dbReference type="ChEBI" id="CHEBI:57945"/>
        <dbReference type="EC" id="1.2.1.3"/>
    </reaction>
</comment>
<evidence type="ECO:0000256" key="1">
    <source>
        <dbReference type="ARBA" id="ARBA00009986"/>
    </source>
</evidence>
<evidence type="ECO:0000256" key="5">
    <source>
        <dbReference type="PROSITE-ProRule" id="PRU10007"/>
    </source>
</evidence>
<dbReference type="Gene3D" id="3.40.605.10">
    <property type="entry name" value="Aldehyde Dehydrogenase, Chain A, domain 1"/>
    <property type="match status" value="1"/>
</dbReference>